<proteinExistence type="predicted"/>
<dbReference type="Gene3D" id="1.10.287.70">
    <property type="match status" value="1"/>
</dbReference>
<feature type="transmembrane region" description="Helical" evidence="12">
    <location>
        <begin position="35"/>
        <end position="57"/>
    </location>
</feature>
<dbReference type="InterPro" id="IPR028325">
    <property type="entry name" value="VG_K_chnl"/>
</dbReference>
<evidence type="ECO:0000256" key="9">
    <source>
        <dbReference type="ARBA" id="ARBA00023065"/>
    </source>
</evidence>
<evidence type="ECO:0000256" key="3">
    <source>
        <dbReference type="ARBA" id="ARBA00022538"/>
    </source>
</evidence>
<evidence type="ECO:0000259" key="13">
    <source>
        <dbReference type="Pfam" id="PF00520"/>
    </source>
</evidence>
<keyword evidence="8 12" id="KW-1133">Transmembrane helix</keyword>
<dbReference type="OrthoDB" id="9799090at2"/>
<dbReference type="InterPro" id="IPR027359">
    <property type="entry name" value="Volt_channel_dom_sf"/>
</dbReference>
<dbReference type="InterPro" id="IPR029024">
    <property type="entry name" value="TerB-like"/>
</dbReference>
<sequence>MTEPKLAVNSASNTMTQSYRATTYQLLEEHTNMTLIAKIINISLIMLIITNVIATIFESESSYHQQYLVEFTVFELISLTIFCIEYGLRVWCCVEAKKYQNLSPSKARIKYIRSGVALIDLITILPFILALFFNIDLRSLRLIRVLRLLKLTHYFKGFNIFISVIAKELKSITAAMLVMVFIITIAASLMHIIEGRVQPETFGSILKSLWWSVVTMTTVGYGDVVPVTPIGKLIATIIMLIGVGLVALPAGMLAARFGEELRERKEDLDSKIKQALADGYIGQEEYQELVELADRLEIDPEDFQRTIAQFKRINNHEKCPHCGK</sequence>
<evidence type="ECO:0000256" key="2">
    <source>
        <dbReference type="ARBA" id="ARBA00022448"/>
    </source>
</evidence>
<dbReference type="GO" id="GO:0001508">
    <property type="term" value="P:action potential"/>
    <property type="evidence" value="ECO:0007669"/>
    <property type="project" value="TreeGrafter"/>
</dbReference>
<evidence type="ECO:0000313" key="15">
    <source>
        <dbReference type="Proteomes" id="UP000307702"/>
    </source>
</evidence>
<feature type="transmembrane region" description="Helical" evidence="12">
    <location>
        <begin position="145"/>
        <end position="166"/>
    </location>
</feature>
<comment type="subcellular location">
    <subcellularLocation>
        <location evidence="1">Membrane</location>
        <topology evidence="1">Multi-pass membrane protein</topology>
    </subcellularLocation>
</comment>
<feature type="transmembrane region" description="Helical" evidence="12">
    <location>
        <begin position="233"/>
        <end position="255"/>
    </location>
</feature>
<keyword evidence="5" id="KW-0631">Potassium channel</keyword>
<dbReference type="InterPro" id="IPR005821">
    <property type="entry name" value="Ion_trans_dom"/>
</dbReference>
<dbReference type="GO" id="GO:0008076">
    <property type="term" value="C:voltage-gated potassium channel complex"/>
    <property type="evidence" value="ECO:0007669"/>
    <property type="project" value="InterPro"/>
</dbReference>
<keyword evidence="9" id="KW-0406">Ion transport</keyword>
<dbReference type="Pfam" id="PF00520">
    <property type="entry name" value="Ion_trans"/>
    <property type="match status" value="1"/>
</dbReference>
<evidence type="ECO:0000256" key="10">
    <source>
        <dbReference type="ARBA" id="ARBA00023136"/>
    </source>
</evidence>
<keyword evidence="4 12" id="KW-0812">Transmembrane</keyword>
<keyword evidence="10 12" id="KW-0472">Membrane</keyword>
<keyword evidence="6" id="KW-0851">Voltage-gated channel</keyword>
<gene>
    <name evidence="14" type="ORF">FCS21_15115</name>
</gene>
<evidence type="ECO:0000256" key="6">
    <source>
        <dbReference type="ARBA" id="ARBA00022882"/>
    </source>
</evidence>
<feature type="transmembrane region" description="Helical" evidence="12">
    <location>
        <begin position="172"/>
        <end position="193"/>
    </location>
</feature>
<evidence type="ECO:0000256" key="4">
    <source>
        <dbReference type="ARBA" id="ARBA00022692"/>
    </source>
</evidence>
<dbReference type="PANTHER" id="PTHR11537:SF254">
    <property type="entry name" value="POTASSIUM VOLTAGE-GATED CHANNEL PROTEIN SHAB"/>
    <property type="match status" value="1"/>
</dbReference>
<dbReference type="Proteomes" id="UP000307702">
    <property type="component" value="Unassembled WGS sequence"/>
</dbReference>
<dbReference type="SUPFAM" id="SSF158682">
    <property type="entry name" value="TerB-like"/>
    <property type="match status" value="1"/>
</dbReference>
<dbReference type="RefSeq" id="WP_138624382.1">
    <property type="nucleotide sequence ID" value="NZ_SZVP01000020.1"/>
</dbReference>
<feature type="domain" description="Ion transport" evidence="13">
    <location>
        <begin position="38"/>
        <end position="262"/>
    </location>
</feature>
<keyword evidence="7" id="KW-0630">Potassium</keyword>
<feature type="transmembrane region" description="Helical" evidence="12">
    <location>
        <begin position="111"/>
        <end position="133"/>
    </location>
</feature>
<evidence type="ECO:0000256" key="5">
    <source>
        <dbReference type="ARBA" id="ARBA00022826"/>
    </source>
</evidence>
<evidence type="ECO:0000313" key="14">
    <source>
        <dbReference type="EMBL" id="TMM41922.1"/>
    </source>
</evidence>
<keyword evidence="3" id="KW-0633">Potassium transport</keyword>
<keyword evidence="2" id="KW-0813">Transport</keyword>
<dbReference type="PRINTS" id="PR00169">
    <property type="entry name" value="KCHANNEL"/>
</dbReference>
<dbReference type="AlphaFoldDB" id="A0A8H2PJI4"/>
<organism evidence="14 15">
    <name type="scientific">Colwellia ponticola</name>
    <dbReference type="NCBI Taxonomy" id="2304625"/>
    <lineage>
        <taxon>Bacteria</taxon>
        <taxon>Pseudomonadati</taxon>
        <taxon>Pseudomonadota</taxon>
        <taxon>Gammaproteobacteria</taxon>
        <taxon>Alteromonadales</taxon>
        <taxon>Colwelliaceae</taxon>
        <taxon>Colwellia</taxon>
    </lineage>
</organism>
<evidence type="ECO:0000256" key="11">
    <source>
        <dbReference type="ARBA" id="ARBA00023303"/>
    </source>
</evidence>
<keyword evidence="11" id="KW-0407">Ion channel</keyword>
<evidence type="ECO:0000256" key="8">
    <source>
        <dbReference type="ARBA" id="ARBA00022989"/>
    </source>
</evidence>
<name>A0A8H2PJI4_9GAMM</name>
<feature type="transmembrane region" description="Helical" evidence="12">
    <location>
        <begin position="69"/>
        <end position="91"/>
    </location>
</feature>
<dbReference type="GO" id="GO:0005249">
    <property type="term" value="F:voltage-gated potassium channel activity"/>
    <property type="evidence" value="ECO:0007669"/>
    <property type="project" value="InterPro"/>
</dbReference>
<protein>
    <submittedName>
        <fullName evidence="14">Ion transporter</fullName>
    </submittedName>
</protein>
<evidence type="ECO:0000256" key="7">
    <source>
        <dbReference type="ARBA" id="ARBA00022958"/>
    </source>
</evidence>
<dbReference type="SUPFAM" id="SSF81324">
    <property type="entry name" value="Voltage-gated potassium channels"/>
    <property type="match status" value="1"/>
</dbReference>
<dbReference type="PANTHER" id="PTHR11537">
    <property type="entry name" value="VOLTAGE-GATED POTASSIUM CHANNEL"/>
    <property type="match status" value="1"/>
</dbReference>
<comment type="caution">
    <text evidence="14">The sequence shown here is derived from an EMBL/GenBank/DDBJ whole genome shotgun (WGS) entry which is preliminary data.</text>
</comment>
<dbReference type="EMBL" id="SZVP01000020">
    <property type="protein sequence ID" value="TMM41922.1"/>
    <property type="molecule type" value="Genomic_DNA"/>
</dbReference>
<evidence type="ECO:0000256" key="12">
    <source>
        <dbReference type="SAM" id="Phobius"/>
    </source>
</evidence>
<dbReference type="Gene3D" id="1.20.120.350">
    <property type="entry name" value="Voltage-gated potassium channels. Chain C"/>
    <property type="match status" value="1"/>
</dbReference>
<accession>A0A8H2PJI4</accession>
<evidence type="ECO:0000256" key="1">
    <source>
        <dbReference type="ARBA" id="ARBA00004141"/>
    </source>
</evidence>
<reference evidence="14 15" key="1">
    <citation type="submission" date="2019-05" db="EMBL/GenBank/DDBJ databases">
        <title>Colwellia ponticola sp. nov., isolated from seawater.</title>
        <authorList>
            <person name="Yoon J.-H."/>
        </authorList>
    </citation>
    <scope>NUCLEOTIDE SEQUENCE [LARGE SCALE GENOMIC DNA]</scope>
    <source>
        <strain evidence="14 15">OISW-25</strain>
    </source>
</reference>
<keyword evidence="15" id="KW-1185">Reference proteome</keyword>